<reference evidence="2" key="1">
    <citation type="submission" date="2020-08" db="EMBL/GenBank/DDBJ databases">
        <authorList>
            <person name="Cejkova D."/>
            <person name="Kubasova T."/>
            <person name="Jahodarova E."/>
            <person name="Rychlik I."/>
        </authorList>
    </citation>
    <scope>NUCLEOTIDE SEQUENCE</scope>
    <source>
        <strain evidence="2">An559</strain>
    </source>
</reference>
<proteinExistence type="predicted"/>
<dbReference type="EMBL" id="JACJKY010000009">
    <property type="protein sequence ID" value="MBM6920922.1"/>
    <property type="molecule type" value="Genomic_DNA"/>
</dbReference>
<reference evidence="2" key="2">
    <citation type="journal article" date="2021" name="Sci. Rep.">
        <title>The distribution of antibiotic resistance genes in chicken gut microbiota commensals.</title>
        <authorList>
            <person name="Juricova H."/>
            <person name="Matiasovicova J."/>
            <person name="Kubasova T."/>
            <person name="Cejkova D."/>
            <person name="Rychlik I."/>
        </authorList>
    </citation>
    <scope>NUCLEOTIDE SEQUENCE</scope>
    <source>
        <strain evidence="2">An559</strain>
    </source>
</reference>
<keyword evidence="3" id="KW-1185">Reference proteome</keyword>
<dbReference type="InterPro" id="IPR013830">
    <property type="entry name" value="SGNH_hydro"/>
</dbReference>
<keyword evidence="2" id="KW-0378">Hydrolase</keyword>
<dbReference type="InterPro" id="IPR036514">
    <property type="entry name" value="SGNH_hydro_sf"/>
</dbReference>
<organism evidence="2 3">
    <name type="scientific">Merdimmobilis hominis</name>
    <dbReference type="NCBI Taxonomy" id="2897707"/>
    <lineage>
        <taxon>Bacteria</taxon>
        <taxon>Bacillati</taxon>
        <taxon>Bacillota</taxon>
        <taxon>Clostridia</taxon>
        <taxon>Eubacteriales</taxon>
        <taxon>Oscillospiraceae</taxon>
        <taxon>Merdimmobilis</taxon>
    </lineage>
</organism>
<dbReference type="PANTHER" id="PTHR30383:SF5">
    <property type="entry name" value="SGNH HYDROLASE-TYPE ESTERASE DOMAIN-CONTAINING PROTEIN"/>
    <property type="match status" value="1"/>
</dbReference>
<dbReference type="AlphaFoldDB" id="A0A939BEF5"/>
<protein>
    <submittedName>
        <fullName evidence="2">SGNH/GDSL hydrolase family protein</fullName>
    </submittedName>
</protein>
<sequence length="213" mass="23324">MNAYFDWNGKKAVFLGDSITEGCGVENKENIYLEEVKRMLGLREAKNYGIGGTRIAAQADDEGSAFSVRYTKMDDDADLVVVFGGTNDFGHGTAPIGSPTDEICTTYCGAWNVLLRGLIEKYPEAVIVMITPLHRDNETEVNRTTGFTLAEYVSLARAAAEEYSIPVLDLYRAGGIVPMVEANKERFCPDGLHPNDAGHHLIARKLAAFLQTV</sequence>
<dbReference type="GO" id="GO:0004622">
    <property type="term" value="F:phosphatidylcholine lysophospholipase activity"/>
    <property type="evidence" value="ECO:0007669"/>
    <property type="project" value="TreeGrafter"/>
</dbReference>
<dbReference type="RefSeq" id="WP_204446360.1">
    <property type="nucleotide sequence ID" value="NZ_JACJKY010000009.1"/>
</dbReference>
<accession>A0A939BEF5</accession>
<name>A0A939BEF5_9FIRM</name>
<dbReference type="Pfam" id="PF13472">
    <property type="entry name" value="Lipase_GDSL_2"/>
    <property type="match status" value="1"/>
</dbReference>
<evidence type="ECO:0000313" key="2">
    <source>
        <dbReference type="EMBL" id="MBM6920922.1"/>
    </source>
</evidence>
<evidence type="ECO:0000313" key="3">
    <source>
        <dbReference type="Proteomes" id="UP000774750"/>
    </source>
</evidence>
<dbReference type="InterPro" id="IPR051532">
    <property type="entry name" value="Ester_Hydrolysis_Enzymes"/>
</dbReference>
<feature type="domain" description="SGNH hydrolase-type esterase" evidence="1">
    <location>
        <begin position="14"/>
        <end position="200"/>
    </location>
</feature>
<dbReference type="CDD" id="cd00229">
    <property type="entry name" value="SGNH_hydrolase"/>
    <property type="match status" value="1"/>
</dbReference>
<evidence type="ECO:0000259" key="1">
    <source>
        <dbReference type="Pfam" id="PF13472"/>
    </source>
</evidence>
<dbReference type="Gene3D" id="3.40.50.1110">
    <property type="entry name" value="SGNH hydrolase"/>
    <property type="match status" value="1"/>
</dbReference>
<gene>
    <name evidence="2" type="ORF">H6A12_07135</name>
</gene>
<dbReference type="PANTHER" id="PTHR30383">
    <property type="entry name" value="THIOESTERASE 1/PROTEASE 1/LYSOPHOSPHOLIPASE L1"/>
    <property type="match status" value="1"/>
</dbReference>
<dbReference type="Proteomes" id="UP000774750">
    <property type="component" value="Unassembled WGS sequence"/>
</dbReference>
<comment type="caution">
    <text evidence="2">The sequence shown here is derived from an EMBL/GenBank/DDBJ whole genome shotgun (WGS) entry which is preliminary data.</text>
</comment>
<dbReference type="SUPFAM" id="SSF52266">
    <property type="entry name" value="SGNH hydrolase"/>
    <property type="match status" value="1"/>
</dbReference>